<dbReference type="KEGG" id="fsy:FsymDg_4333"/>
<sequence>MGLDAADEEQPPANLNPDVPHIARIYDYWLGGRNNYAADRKVAEEVLAALPITPVSVLANRAFLGRSVHHLAAEAGIRQFLDIGTGLPSANNTHEVAQRAAPTTRVVYVDNDPIVLVHAKALLTSSPQGTTTYIEADLRNPDIILKKAATTLDLTQPVGLMLVAILHCVTDEDNPYEIVTTLLNAIPPGSHLILSHPASDIVAEEVRMASTRMNTSMAEKVTFRSHEQVLRFFDGLELLEPGLVPTTQWRPEPGADTTPMPVWAGIARKP</sequence>
<dbReference type="STRING" id="656024.FsymDg_4333"/>
<dbReference type="HOGENOM" id="CLU_067079_0_0_11"/>
<dbReference type="Pfam" id="PF04672">
    <property type="entry name" value="Methyltransf_19"/>
    <property type="match status" value="1"/>
</dbReference>
<dbReference type="InterPro" id="IPR006764">
    <property type="entry name" value="SAM_dep_MeTrfase_SAV2177_type"/>
</dbReference>
<evidence type="ECO:0008006" key="3">
    <source>
        <dbReference type="Google" id="ProtNLM"/>
    </source>
</evidence>
<dbReference type="eggNOG" id="COG3315">
    <property type="taxonomic scope" value="Bacteria"/>
</dbReference>
<dbReference type="EMBL" id="CP002801">
    <property type="protein sequence ID" value="AEH11587.1"/>
    <property type="molecule type" value="Genomic_DNA"/>
</dbReference>
<dbReference type="AlphaFoldDB" id="F8AYL8"/>
<gene>
    <name evidence="1" type="ordered locus">FsymDg_4333</name>
</gene>
<organism evidence="1 2">
    <name type="scientific">Candidatus Protofrankia datiscae</name>
    <dbReference type="NCBI Taxonomy" id="2716812"/>
    <lineage>
        <taxon>Bacteria</taxon>
        <taxon>Bacillati</taxon>
        <taxon>Actinomycetota</taxon>
        <taxon>Actinomycetes</taxon>
        <taxon>Frankiales</taxon>
        <taxon>Frankiaceae</taxon>
        <taxon>Protofrankia</taxon>
    </lineage>
</organism>
<dbReference type="RefSeq" id="WP_013875448.1">
    <property type="nucleotide sequence ID" value="NC_015656.1"/>
</dbReference>
<dbReference type="PIRSF" id="PIRSF017393">
    <property type="entry name" value="MTase_SAV2177"/>
    <property type="match status" value="1"/>
</dbReference>
<evidence type="ECO:0000313" key="2">
    <source>
        <dbReference type="Proteomes" id="UP000001549"/>
    </source>
</evidence>
<protein>
    <recommendedName>
        <fullName evidence="3">S-adenosyl methyltransferase</fullName>
    </recommendedName>
</protein>
<dbReference type="Gene3D" id="3.40.50.150">
    <property type="entry name" value="Vaccinia Virus protein VP39"/>
    <property type="match status" value="1"/>
</dbReference>
<dbReference type="Proteomes" id="UP000001549">
    <property type="component" value="Chromosome"/>
</dbReference>
<proteinExistence type="predicted"/>
<name>F8AYL8_9ACTN</name>
<accession>F8AYL8</accession>
<reference evidence="1 2" key="1">
    <citation type="submission" date="2011-05" db="EMBL/GenBank/DDBJ databases">
        <title>Complete sequence of chromosome of Frankia symbiont of Datisca glomerata.</title>
        <authorList>
            <consortium name="US DOE Joint Genome Institute"/>
            <person name="Lucas S."/>
            <person name="Han J."/>
            <person name="Lapidus A."/>
            <person name="Cheng J.-F."/>
            <person name="Goodwin L."/>
            <person name="Pitluck S."/>
            <person name="Peters L."/>
            <person name="Mikhailova N."/>
            <person name="Chertkov O."/>
            <person name="Teshima H."/>
            <person name="Han C."/>
            <person name="Tapia R."/>
            <person name="Land M."/>
            <person name="Hauser L."/>
            <person name="Kyrpides N."/>
            <person name="Ivanova N."/>
            <person name="Pagani I."/>
            <person name="Berry A."/>
            <person name="Pawlowski K."/>
            <person name="Persson T."/>
            <person name="Vanden Heuvel B."/>
            <person name="Benson D."/>
            <person name="Woyke T."/>
        </authorList>
    </citation>
    <scope>NUCLEOTIDE SEQUENCE [LARGE SCALE GENOMIC DNA]</scope>
    <source>
        <strain evidence="2">4085684</strain>
    </source>
</reference>
<dbReference type="SUPFAM" id="SSF53335">
    <property type="entry name" value="S-adenosyl-L-methionine-dependent methyltransferases"/>
    <property type="match status" value="1"/>
</dbReference>
<evidence type="ECO:0000313" key="1">
    <source>
        <dbReference type="EMBL" id="AEH11587.1"/>
    </source>
</evidence>
<keyword evidence="2" id="KW-1185">Reference proteome</keyword>
<dbReference type="InterPro" id="IPR029063">
    <property type="entry name" value="SAM-dependent_MTases_sf"/>
</dbReference>